<sequence length="215" mass="24060">MTDARPPRFDDDFRQALDDLFAWRRDVRRFRADPVDEALLRESLAAAHRSPSVGNSQPWRFVRVADPARRAGVVASFERCNADAALRYDDETQARYRALKLAGLREAPVHLAVFCDDATEAGHGLGRATMPEMLRYSVVGAVQTFWLAARARGLGTGWVSILEPARIGTLLDVPESWHLVAYLCVGLPVEEHADPELVRHGWQAQDATAARLFER</sequence>
<dbReference type="Pfam" id="PF00881">
    <property type="entry name" value="Nitroreductase"/>
    <property type="match status" value="1"/>
</dbReference>
<proteinExistence type="predicted"/>
<feature type="domain" description="Nitroreductase" evidence="1">
    <location>
        <begin position="22"/>
        <end position="186"/>
    </location>
</feature>
<evidence type="ECO:0000259" key="1">
    <source>
        <dbReference type="Pfam" id="PF00881"/>
    </source>
</evidence>
<dbReference type="InterPro" id="IPR000415">
    <property type="entry name" value="Nitroreductase-like"/>
</dbReference>
<reference evidence="2 3" key="1">
    <citation type="journal article" date="2021" name="Front. Microbiol.">
        <title>Comprehensive Comparative Genomics and Phenotyping of Methylobacterium Species.</title>
        <authorList>
            <person name="Alessa O."/>
            <person name="Ogura Y."/>
            <person name="Fujitani Y."/>
            <person name="Takami H."/>
            <person name="Hayashi T."/>
            <person name="Sahin N."/>
            <person name="Tani A."/>
        </authorList>
    </citation>
    <scope>NUCLEOTIDE SEQUENCE [LARGE SCALE GENOMIC DNA]</scope>
    <source>
        <strain evidence="2 3">DSM 23679</strain>
    </source>
</reference>
<dbReference type="EMBL" id="BPQG01000029">
    <property type="protein sequence ID" value="GJD44176.1"/>
    <property type="molecule type" value="Genomic_DNA"/>
</dbReference>
<protein>
    <submittedName>
        <fullName evidence="2">5,6-dimethylbenzimidazole synthase</fullName>
    </submittedName>
</protein>
<dbReference type="PANTHER" id="PTHR23026:SF123">
    <property type="entry name" value="NAD(P)H NITROREDUCTASE RV3131-RELATED"/>
    <property type="match status" value="1"/>
</dbReference>
<name>A0ABQ4QG00_9HYPH</name>
<dbReference type="NCBIfam" id="TIGR02476">
    <property type="entry name" value="BluB"/>
    <property type="match status" value="1"/>
</dbReference>
<comment type="caution">
    <text evidence="2">The sequence shown here is derived from an EMBL/GenBank/DDBJ whole genome shotgun (WGS) entry which is preliminary data.</text>
</comment>
<dbReference type="Gene3D" id="3.40.109.10">
    <property type="entry name" value="NADH Oxidase"/>
    <property type="match status" value="1"/>
</dbReference>
<dbReference type="RefSeq" id="WP_147750572.1">
    <property type="nucleotide sequence ID" value="NZ_BPQG01000029.1"/>
</dbReference>
<evidence type="ECO:0000313" key="2">
    <source>
        <dbReference type="EMBL" id="GJD44176.1"/>
    </source>
</evidence>
<keyword evidence="3" id="KW-1185">Reference proteome</keyword>
<dbReference type="InterPro" id="IPR029479">
    <property type="entry name" value="Nitroreductase"/>
</dbReference>
<dbReference type="InterPro" id="IPR050627">
    <property type="entry name" value="Nitroreductase/BluB"/>
</dbReference>
<evidence type="ECO:0000313" key="3">
    <source>
        <dbReference type="Proteomes" id="UP001055117"/>
    </source>
</evidence>
<accession>A0ABQ4QG00</accession>
<dbReference type="PANTHER" id="PTHR23026">
    <property type="entry name" value="NADPH NITROREDUCTASE"/>
    <property type="match status" value="1"/>
</dbReference>
<dbReference type="Proteomes" id="UP001055117">
    <property type="component" value="Unassembled WGS sequence"/>
</dbReference>
<dbReference type="SUPFAM" id="SSF55469">
    <property type="entry name" value="FMN-dependent nitroreductase-like"/>
    <property type="match status" value="1"/>
</dbReference>
<organism evidence="2 3">
    <name type="scientific">Methylobacterium cerastii</name>
    <dbReference type="NCBI Taxonomy" id="932741"/>
    <lineage>
        <taxon>Bacteria</taxon>
        <taxon>Pseudomonadati</taxon>
        <taxon>Pseudomonadota</taxon>
        <taxon>Alphaproteobacteria</taxon>
        <taxon>Hyphomicrobiales</taxon>
        <taxon>Methylobacteriaceae</taxon>
        <taxon>Methylobacterium</taxon>
    </lineage>
</organism>
<gene>
    <name evidence="2" type="ORF">AFCDBAGC_2040</name>
</gene>
<dbReference type="InterPro" id="IPR012825">
    <property type="entry name" value="BluB"/>
</dbReference>